<evidence type="ECO:0000313" key="2">
    <source>
        <dbReference type="EMBL" id="JAN83143.1"/>
    </source>
</evidence>
<name>A0A0P6HZI9_9CRUS</name>
<reference evidence="3 4" key="2">
    <citation type="submission" date="2016-03" db="EMBL/GenBank/DDBJ databases">
        <title>EvidentialGene: Evidence-directed Construction of Genes on Genomes.</title>
        <authorList>
            <person name="Gilbert D.G."/>
            <person name="Choi J.-H."/>
            <person name="Mockaitis K."/>
            <person name="Colbourne J."/>
            <person name="Pfrender M."/>
        </authorList>
    </citation>
    <scope>NUCLEOTIDE SEQUENCE [LARGE SCALE GENOMIC DNA]</scope>
    <source>
        <strain evidence="3 4">Xinb3</strain>
        <tissue evidence="3">Complete organism</tissue>
    </source>
</reference>
<evidence type="ECO:0000313" key="3">
    <source>
        <dbReference type="EMBL" id="KZS19741.1"/>
    </source>
</evidence>
<keyword evidence="1" id="KW-0472">Membrane</keyword>
<organism evidence="2">
    <name type="scientific">Daphnia magna</name>
    <dbReference type="NCBI Taxonomy" id="35525"/>
    <lineage>
        <taxon>Eukaryota</taxon>
        <taxon>Metazoa</taxon>
        <taxon>Ecdysozoa</taxon>
        <taxon>Arthropoda</taxon>
        <taxon>Crustacea</taxon>
        <taxon>Branchiopoda</taxon>
        <taxon>Diplostraca</taxon>
        <taxon>Cladocera</taxon>
        <taxon>Anomopoda</taxon>
        <taxon>Daphniidae</taxon>
        <taxon>Daphnia</taxon>
    </lineage>
</organism>
<keyword evidence="4" id="KW-1185">Reference proteome</keyword>
<dbReference type="EMBL" id="LRGB01000321">
    <property type="protein sequence ID" value="KZS19741.1"/>
    <property type="molecule type" value="Genomic_DNA"/>
</dbReference>
<accession>A0A0P6HZI9</accession>
<keyword evidence="1" id="KW-0812">Transmembrane</keyword>
<feature type="transmembrane region" description="Helical" evidence="1">
    <location>
        <begin position="6"/>
        <end position="23"/>
    </location>
</feature>
<proteinExistence type="predicted"/>
<gene>
    <name evidence="3" type="ORF">APZ42_013735</name>
</gene>
<dbReference type="AlphaFoldDB" id="A0A0P6HZI9"/>
<dbReference type="EMBL" id="GDIQ01011594">
    <property type="protein sequence ID" value="JAN83143.1"/>
    <property type="molecule type" value="Transcribed_RNA"/>
</dbReference>
<keyword evidence="1" id="KW-1133">Transmembrane helix</keyword>
<evidence type="ECO:0000313" key="4">
    <source>
        <dbReference type="Proteomes" id="UP000076858"/>
    </source>
</evidence>
<evidence type="ECO:0000256" key="1">
    <source>
        <dbReference type="SAM" id="Phobius"/>
    </source>
</evidence>
<reference evidence="2" key="1">
    <citation type="submission" date="2015-10" db="EMBL/GenBank/DDBJ databases">
        <title>EvidentialGene: Evidence-directed Construction of Complete mRNA Transcriptomes without Genomes.</title>
        <authorList>
            <person name="Gilbert D.G."/>
        </authorList>
    </citation>
    <scope>NUCLEOTIDE SEQUENCE</scope>
</reference>
<protein>
    <submittedName>
        <fullName evidence="2">Uncharacterized protein</fullName>
    </submittedName>
</protein>
<sequence length="62" mass="7441">MLFHVLFYCFIWLLLILWSRVLLPTSEIKKFLQLVVFVNLDNRWRDATAPLPLCCEKTKTDK</sequence>
<dbReference type="Proteomes" id="UP000076858">
    <property type="component" value="Unassembled WGS sequence"/>
</dbReference>